<dbReference type="AlphaFoldDB" id="B6WRD5"/>
<sequence>MLQATRGDACMHIPGGVGTFPRTDSRRITIRLVTAAAAAATAAAAAGRGQRHLGIHGESHVGHINLDALDLRHQVGGHAEGETVNFLGAVLCVRLIQSQGETRAASAAGGKKHADGLAFLVREVGFQLFTSVFRQSDHSYSSLGRICGASCPSGTGTDALGQQALSAGNGS</sequence>
<evidence type="ECO:0000313" key="1">
    <source>
        <dbReference type="EMBL" id="EEB34523.1"/>
    </source>
</evidence>
<organism evidence="1 2">
    <name type="scientific">Desulfovibrio piger ATCC 29098</name>
    <dbReference type="NCBI Taxonomy" id="411464"/>
    <lineage>
        <taxon>Bacteria</taxon>
        <taxon>Pseudomonadati</taxon>
        <taxon>Thermodesulfobacteriota</taxon>
        <taxon>Desulfovibrionia</taxon>
        <taxon>Desulfovibrionales</taxon>
        <taxon>Desulfovibrionaceae</taxon>
        <taxon>Desulfovibrio</taxon>
    </lineage>
</organism>
<protein>
    <submittedName>
        <fullName evidence="1">Uncharacterized protein</fullName>
    </submittedName>
</protein>
<dbReference type="HOGENOM" id="CLU_1560483_0_0_7"/>
<reference evidence="1 2" key="1">
    <citation type="submission" date="2008-10" db="EMBL/GenBank/DDBJ databases">
        <title>Draft genome sequence of Desulvovibrio piger (ATCC 29098).</title>
        <authorList>
            <person name="Sudarsanam P."/>
            <person name="Ley R."/>
            <person name="Guruge J."/>
            <person name="Turnbaugh P.J."/>
            <person name="Mahowald M."/>
            <person name="Liep D."/>
            <person name="Gordon J."/>
        </authorList>
    </citation>
    <scope>NUCLEOTIDE SEQUENCE [LARGE SCALE GENOMIC DNA]</scope>
    <source>
        <strain evidence="1 2">ATCC 29098</strain>
    </source>
</reference>
<proteinExistence type="predicted"/>
<dbReference type="EMBL" id="ABXU01000022">
    <property type="protein sequence ID" value="EEB34523.1"/>
    <property type="molecule type" value="Genomic_DNA"/>
</dbReference>
<reference evidence="1 2" key="2">
    <citation type="submission" date="2008-10" db="EMBL/GenBank/DDBJ databases">
        <authorList>
            <person name="Fulton L."/>
            <person name="Clifton S."/>
            <person name="Fulton B."/>
            <person name="Xu J."/>
            <person name="Minx P."/>
            <person name="Pepin K.H."/>
            <person name="Johnson M."/>
            <person name="Bhonagiri V."/>
            <person name="Nash W.E."/>
            <person name="Mardis E.R."/>
            <person name="Wilson R.K."/>
        </authorList>
    </citation>
    <scope>NUCLEOTIDE SEQUENCE [LARGE SCALE GENOMIC DNA]</scope>
    <source>
        <strain evidence="1 2">ATCC 29098</strain>
    </source>
</reference>
<gene>
    <name evidence="1" type="ORF">DESPIG_00625</name>
</gene>
<accession>B6WRD5</accession>
<evidence type="ECO:0000313" key="2">
    <source>
        <dbReference type="Proteomes" id="UP000003676"/>
    </source>
</evidence>
<name>B6WRD5_9BACT</name>
<dbReference type="Proteomes" id="UP000003676">
    <property type="component" value="Unassembled WGS sequence"/>
</dbReference>
<comment type="caution">
    <text evidence="1">The sequence shown here is derived from an EMBL/GenBank/DDBJ whole genome shotgun (WGS) entry which is preliminary data.</text>
</comment>